<dbReference type="OrthoDB" id="8830751at2759"/>
<keyword evidence="8" id="KW-0449">Lipoprotein</keyword>
<keyword evidence="6" id="KW-0342">GTP-binding</keyword>
<dbReference type="FunFam" id="3.40.50.300:FF:000983">
    <property type="entry name" value="Rho family GTPase"/>
    <property type="match status" value="1"/>
</dbReference>
<evidence type="ECO:0000256" key="5">
    <source>
        <dbReference type="ARBA" id="ARBA00022741"/>
    </source>
</evidence>
<dbReference type="KEGG" id="soy:115876874"/>
<keyword evidence="4" id="KW-0488">Methylation</keyword>
<evidence type="ECO:0000256" key="2">
    <source>
        <dbReference type="ARBA" id="ARBA00010142"/>
    </source>
</evidence>
<keyword evidence="9" id="KW-0636">Prenylation</keyword>
<keyword evidence="7" id="KW-0472">Membrane</keyword>
<evidence type="ECO:0000313" key="10">
    <source>
        <dbReference type="Proteomes" id="UP000504635"/>
    </source>
</evidence>
<keyword evidence="5" id="KW-0547">Nucleotide-binding</keyword>
<dbReference type="GO" id="GO:0005886">
    <property type="term" value="C:plasma membrane"/>
    <property type="evidence" value="ECO:0007669"/>
    <property type="project" value="UniProtKB-SubCell"/>
</dbReference>
<organism evidence="10 11">
    <name type="scientific">Sitophilus oryzae</name>
    <name type="common">Rice weevil</name>
    <name type="synonym">Curculio oryzae</name>
    <dbReference type="NCBI Taxonomy" id="7048"/>
    <lineage>
        <taxon>Eukaryota</taxon>
        <taxon>Metazoa</taxon>
        <taxon>Ecdysozoa</taxon>
        <taxon>Arthropoda</taxon>
        <taxon>Hexapoda</taxon>
        <taxon>Insecta</taxon>
        <taxon>Pterygota</taxon>
        <taxon>Neoptera</taxon>
        <taxon>Endopterygota</taxon>
        <taxon>Coleoptera</taxon>
        <taxon>Polyphaga</taxon>
        <taxon>Cucujiformia</taxon>
        <taxon>Curculionidae</taxon>
        <taxon>Dryophthorinae</taxon>
        <taxon>Sitophilus</taxon>
    </lineage>
</organism>
<dbReference type="GO" id="GO:0005525">
    <property type="term" value="F:GTP binding"/>
    <property type="evidence" value="ECO:0007669"/>
    <property type="project" value="UniProtKB-KW"/>
</dbReference>
<protein>
    <submittedName>
        <fullName evidence="11">Rho-related GTP-binding protein RhoA-C-like</fullName>
    </submittedName>
</protein>
<comment type="similarity">
    <text evidence="2">Belongs to the small GTPase superfamily. Rho family.</text>
</comment>
<evidence type="ECO:0000256" key="3">
    <source>
        <dbReference type="ARBA" id="ARBA00022475"/>
    </source>
</evidence>
<gene>
    <name evidence="11" type="primary">LOC115876874</name>
</gene>
<dbReference type="GO" id="GO:0022412">
    <property type="term" value="P:cellular process involved in reproduction in multicellular organism"/>
    <property type="evidence" value="ECO:0007669"/>
    <property type="project" value="UniProtKB-ARBA"/>
</dbReference>
<dbReference type="GeneID" id="115876874"/>
<evidence type="ECO:0000256" key="9">
    <source>
        <dbReference type="ARBA" id="ARBA00023289"/>
    </source>
</evidence>
<dbReference type="SMART" id="SM00175">
    <property type="entry name" value="RAB"/>
    <property type="match status" value="1"/>
</dbReference>
<comment type="subcellular location">
    <subcellularLocation>
        <location evidence="1">Cell membrane</location>
        <topology evidence="1">Lipid-anchor</topology>
        <orientation evidence="1">Cytoplasmic side</orientation>
    </subcellularLocation>
</comment>
<name>A0A6J2XBQ7_SITOR</name>
<dbReference type="AlphaFoldDB" id="A0A6J2XBQ7"/>
<keyword evidence="3" id="KW-1003">Cell membrane</keyword>
<dbReference type="Proteomes" id="UP000504635">
    <property type="component" value="Unplaced"/>
</dbReference>
<dbReference type="GO" id="GO:0003006">
    <property type="term" value="P:developmental process involved in reproduction"/>
    <property type="evidence" value="ECO:0007669"/>
    <property type="project" value="UniProtKB-ARBA"/>
</dbReference>
<evidence type="ECO:0000256" key="7">
    <source>
        <dbReference type="ARBA" id="ARBA00023136"/>
    </source>
</evidence>
<dbReference type="Pfam" id="PF00071">
    <property type="entry name" value="Ras"/>
    <property type="match status" value="1"/>
</dbReference>
<dbReference type="InterPro" id="IPR001806">
    <property type="entry name" value="Small_GTPase"/>
</dbReference>
<dbReference type="SMART" id="SM00173">
    <property type="entry name" value="RAS"/>
    <property type="match status" value="1"/>
</dbReference>
<keyword evidence="10" id="KW-1185">Reference proteome</keyword>
<dbReference type="InParanoid" id="A0A6J2XBQ7"/>
<dbReference type="GO" id="GO:0035099">
    <property type="term" value="P:hemocyte migration"/>
    <property type="evidence" value="ECO:0007669"/>
    <property type="project" value="UniProtKB-ARBA"/>
</dbReference>
<dbReference type="GO" id="GO:0001667">
    <property type="term" value="P:ameboidal-type cell migration"/>
    <property type="evidence" value="ECO:0007669"/>
    <property type="project" value="UniProtKB-ARBA"/>
</dbReference>
<dbReference type="NCBIfam" id="TIGR00231">
    <property type="entry name" value="small_GTP"/>
    <property type="match status" value="1"/>
</dbReference>
<dbReference type="PROSITE" id="PS51419">
    <property type="entry name" value="RAB"/>
    <property type="match status" value="1"/>
</dbReference>
<dbReference type="GO" id="GO:0003924">
    <property type="term" value="F:GTPase activity"/>
    <property type="evidence" value="ECO:0007669"/>
    <property type="project" value="InterPro"/>
</dbReference>
<dbReference type="PROSITE" id="PS51420">
    <property type="entry name" value="RHO"/>
    <property type="match status" value="1"/>
</dbReference>
<dbReference type="InterPro" id="IPR005225">
    <property type="entry name" value="Small_GTP-bd"/>
</dbReference>
<evidence type="ECO:0000256" key="6">
    <source>
        <dbReference type="ARBA" id="ARBA00023134"/>
    </source>
</evidence>
<proteinExistence type="inferred from homology"/>
<dbReference type="GO" id="GO:0007264">
    <property type="term" value="P:small GTPase-mediated signal transduction"/>
    <property type="evidence" value="ECO:0007669"/>
    <property type="project" value="InterPro"/>
</dbReference>
<dbReference type="Gene3D" id="3.40.50.300">
    <property type="entry name" value="P-loop containing nucleotide triphosphate hydrolases"/>
    <property type="match status" value="1"/>
</dbReference>
<dbReference type="RefSeq" id="XP_030748743.1">
    <property type="nucleotide sequence ID" value="XM_030892883.1"/>
</dbReference>
<dbReference type="GO" id="GO:0035006">
    <property type="term" value="P:melanization defense response"/>
    <property type="evidence" value="ECO:0007669"/>
    <property type="project" value="UniProtKB-ARBA"/>
</dbReference>
<evidence type="ECO:0000256" key="1">
    <source>
        <dbReference type="ARBA" id="ARBA00004342"/>
    </source>
</evidence>
<dbReference type="InterPro" id="IPR027417">
    <property type="entry name" value="P-loop_NTPase"/>
</dbReference>
<accession>A0A6J2XBQ7</accession>
<reference evidence="11" key="1">
    <citation type="submission" date="2025-08" db="UniProtKB">
        <authorList>
            <consortium name="RefSeq"/>
        </authorList>
    </citation>
    <scope>IDENTIFICATION</scope>
    <source>
        <tissue evidence="11">Gonads</tissue>
    </source>
</reference>
<evidence type="ECO:0000313" key="11">
    <source>
        <dbReference type="RefSeq" id="XP_030748743.1"/>
    </source>
</evidence>
<dbReference type="PROSITE" id="PS51421">
    <property type="entry name" value="RAS"/>
    <property type="match status" value="1"/>
</dbReference>
<dbReference type="SMART" id="SM00174">
    <property type="entry name" value="RHO"/>
    <property type="match status" value="1"/>
</dbReference>
<dbReference type="CDD" id="cd00157">
    <property type="entry name" value="Rho"/>
    <property type="match status" value="1"/>
</dbReference>
<evidence type="ECO:0000256" key="8">
    <source>
        <dbReference type="ARBA" id="ARBA00023288"/>
    </source>
</evidence>
<dbReference type="PANTHER" id="PTHR24072">
    <property type="entry name" value="RHO FAMILY GTPASE"/>
    <property type="match status" value="1"/>
</dbReference>
<dbReference type="PRINTS" id="PR00449">
    <property type="entry name" value="RASTRNSFRMNG"/>
</dbReference>
<sequence length="186" mass="20971">MEKIRRKIVVVGDGGCGKTSLLSVYLNGEFSSKHIPTIFDTSYKELVINDKGVALSIYDTAGEEDYDNLRPLSYPDTNVVLICYSIYSPTSLENVRLKWYPEVKHFLPQAYYILVGTKLDLRTTDSKRKKSVTRAEGLRMARRIGADDYLECSAKLSLGISQLFENALEMSLVPKKKGCFSDCFCL</sequence>
<evidence type="ECO:0000256" key="4">
    <source>
        <dbReference type="ARBA" id="ARBA00022481"/>
    </source>
</evidence>
<dbReference type="InterPro" id="IPR003578">
    <property type="entry name" value="Small_GTPase_Rho"/>
</dbReference>
<dbReference type="SUPFAM" id="SSF52540">
    <property type="entry name" value="P-loop containing nucleoside triphosphate hydrolases"/>
    <property type="match status" value="1"/>
</dbReference>